<accession>A0A2G8T489</accession>
<comment type="caution">
    <text evidence="4">The sequence shown here is derived from an EMBL/GenBank/DDBJ whole genome shotgun (WGS) entry which is preliminary data.</text>
</comment>
<feature type="chain" id="PRO_5013688198" description="Peptidoglycan binding-like domain-containing protein" evidence="3">
    <location>
        <begin position="27"/>
        <end position="860"/>
    </location>
</feature>
<name>A0A2G8T489_9BURK</name>
<feature type="transmembrane region" description="Helical" evidence="2">
    <location>
        <begin position="798"/>
        <end position="820"/>
    </location>
</feature>
<dbReference type="Proteomes" id="UP000228593">
    <property type="component" value="Unassembled WGS sequence"/>
</dbReference>
<sequence>MKTNSILIRLLGALGACMLTVAPLRAAPPEQPVDASQKNCAAGTYAGSVPQVQKDLNRIYTGDDVFKRDAGEGDNPLRDGILGPVTRRWLGLFCAQHPFEADARRFDLDVAAELARFGTGTGTGHATPAAGNAQPEPLPGPEASYRYDPAFLRKPKDIALILARLRTLTDRYNDKNLFDDAVRRASKGLVLDNATLARIANFAAVDGYMLPGQAVQQFKGASPGLVEKLMLKTDIDYASADDFHMDLRVAMGEGPEKAGLARLAAQIDKLAHVVHYRIPTTIAADLSAATELEPPVAALYLSMAKVEYPSKELFGLALRARMVRALDMCPSNRYRHEGRLDEDGDVRALWALMDGKNRIDEVLALRAVQGRCTPQQATLAAGLTEAAHTVFYRKLDKAAELVTLNKAPATVGQGGPGAVKGCGCAPDAREGMMTYGFYPLWSNAAKQNMDFDVLSRIGLYGMTIDDKGALKLPAGVNATPWTLLEAAHRHRTKVDWVLYKNDWSAAKGGRMAGLLSNLIQSIDALLRTPYPKTDWRGTALATFGLEQGPSVGDGITLRFEGFPATKPEQEALGSFIQALTAQLHAMKPARQLHLMVTQADIVDSTVKADNANNDDRPFSPSNLQTLMQKANLIPDNADPADIKRLRANDLRVLVLLQEPTSSEKMLLRASVENTLFSSGRVRVLRNIIPILEYDGKRPGQLNDDLIYFKDNFGGVGFWPLSFASIEDDLDGATTANAVLHTYFNSAGIDGGVVAKVIDQICPNRTWLRWLAWISSILAIVAGVTLSRCRGCGTRLDNNAFYLVGMVVLIVLPFLVIAALVVGDPLFKSDSGVHWFIAALLIGVVVIPGGYGVLKPARKLP</sequence>
<evidence type="ECO:0000256" key="3">
    <source>
        <dbReference type="SAM" id="SignalP"/>
    </source>
</evidence>
<keyword evidence="2" id="KW-1133">Transmembrane helix</keyword>
<organism evidence="4 5">
    <name type="scientific">Massilia psychrophila</name>
    <dbReference type="NCBI Taxonomy" id="1603353"/>
    <lineage>
        <taxon>Bacteria</taxon>
        <taxon>Pseudomonadati</taxon>
        <taxon>Pseudomonadota</taxon>
        <taxon>Betaproteobacteria</taxon>
        <taxon>Burkholderiales</taxon>
        <taxon>Oxalobacteraceae</taxon>
        <taxon>Telluria group</taxon>
        <taxon>Massilia</taxon>
    </lineage>
</organism>
<evidence type="ECO:0000313" key="4">
    <source>
        <dbReference type="EMBL" id="PIL40875.1"/>
    </source>
</evidence>
<feature type="region of interest" description="Disordered" evidence="1">
    <location>
        <begin position="121"/>
        <end position="142"/>
    </location>
</feature>
<evidence type="ECO:0008006" key="6">
    <source>
        <dbReference type="Google" id="ProtNLM"/>
    </source>
</evidence>
<keyword evidence="2" id="KW-0812">Transmembrane</keyword>
<dbReference type="OrthoDB" id="8540209at2"/>
<keyword evidence="5" id="KW-1185">Reference proteome</keyword>
<protein>
    <recommendedName>
        <fullName evidence="6">Peptidoglycan binding-like domain-containing protein</fullName>
    </recommendedName>
</protein>
<keyword evidence="2" id="KW-0472">Membrane</keyword>
<dbReference type="EMBL" id="PDOB01000005">
    <property type="protein sequence ID" value="PIL40875.1"/>
    <property type="molecule type" value="Genomic_DNA"/>
</dbReference>
<feature type="transmembrane region" description="Helical" evidence="2">
    <location>
        <begin position="832"/>
        <end position="853"/>
    </location>
</feature>
<evidence type="ECO:0000256" key="1">
    <source>
        <dbReference type="SAM" id="MobiDB-lite"/>
    </source>
</evidence>
<keyword evidence="3" id="KW-0732">Signal</keyword>
<dbReference type="RefSeq" id="WP_099914979.1">
    <property type="nucleotide sequence ID" value="NZ_BMHS01000008.1"/>
</dbReference>
<evidence type="ECO:0000256" key="2">
    <source>
        <dbReference type="SAM" id="Phobius"/>
    </source>
</evidence>
<feature type="compositionally biased region" description="Low complexity" evidence="1">
    <location>
        <begin position="124"/>
        <end position="133"/>
    </location>
</feature>
<proteinExistence type="predicted"/>
<evidence type="ECO:0000313" key="5">
    <source>
        <dbReference type="Proteomes" id="UP000228593"/>
    </source>
</evidence>
<reference evidence="4 5" key="1">
    <citation type="submission" date="2017-10" db="EMBL/GenBank/DDBJ databases">
        <title>Massilia psychrophilum sp. nov., a novel purple-pigmented bacterium isolated from Tianshan glacier, Xinjiang Municipality, China.</title>
        <authorList>
            <person name="Wang H."/>
        </authorList>
    </citation>
    <scope>NUCLEOTIDE SEQUENCE [LARGE SCALE GENOMIC DNA]</scope>
    <source>
        <strain evidence="4 5">JCM 30813</strain>
    </source>
</reference>
<gene>
    <name evidence="4" type="ORF">CR103_05350</name>
</gene>
<feature type="signal peptide" evidence="3">
    <location>
        <begin position="1"/>
        <end position="26"/>
    </location>
</feature>
<feature type="transmembrane region" description="Helical" evidence="2">
    <location>
        <begin position="766"/>
        <end position="786"/>
    </location>
</feature>
<dbReference type="AlphaFoldDB" id="A0A2G8T489"/>